<dbReference type="InterPro" id="IPR011009">
    <property type="entry name" value="Kinase-like_dom_sf"/>
</dbReference>
<accession>A0ABD1MCA1</accession>
<sequence length="354" mass="40463">MPNQMDSDEFGSYEMRVDGIRSYSERVDSLIRSETASFYGEAPLYTFASRVDSAIRSSSASYEADYEPRSSTTSNLPSQDLSLPDSHNNPYYQILTQQPHFRYQGKGLNSKDGNKEENAFNGLSGTVSFPSMLPTPQTEDEILQPSKLKIFTFIELKTATRNFHPVCLLGKGGWGTVFKGWIDEKTFASTERGTGIIIVVKRLEHGLLFQGHSELLNYNAKLFDCGFVTNLEEDGIYPYTYLDIWDRIYTGRQTKKSYVYSFGVVLLELMSGRRALDLNRPMSEHNLVEWARPFLMDKRKIPRVMDARMEGQYSYREAKRIANLALDCLSLEQVIPNMDEVVRSLEHLQHSKDT</sequence>
<dbReference type="InterPro" id="IPR050823">
    <property type="entry name" value="Plant_Ser_Thr_Prot_Kinase"/>
</dbReference>
<name>A0ABD1MCA1_9FABA</name>
<comment type="caution">
    <text evidence="3">The sequence shown here is derived from an EMBL/GenBank/DDBJ whole genome shotgun (WGS) entry which is preliminary data.</text>
</comment>
<dbReference type="PANTHER" id="PTHR45621">
    <property type="entry name" value="OS01G0588500 PROTEIN-RELATED"/>
    <property type="match status" value="1"/>
</dbReference>
<feature type="region of interest" description="Disordered" evidence="2">
    <location>
        <begin position="61"/>
        <end position="89"/>
    </location>
</feature>
<dbReference type="Proteomes" id="UP001603857">
    <property type="component" value="Unassembled WGS sequence"/>
</dbReference>
<protein>
    <recommendedName>
        <fullName evidence="5">Protein kinase domain-containing protein</fullName>
    </recommendedName>
</protein>
<organism evidence="3 4">
    <name type="scientific">Flemingia macrophylla</name>
    <dbReference type="NCBI Taxonomy" id="520843"/>
    <lineage>
        <taxon>Eukaryota</taxon>
        <taxon>Viridiplantae</taxon>
        <taxon>Streptophyta</taxon>
        <taxon>Embryophyta</taxon>
        <taxon>Tracheophyta</taxon>
        <taxon>Spermatophyta</taxon>
        <taxon>Magnoliopsida</taxon>
        <taxon>eudicotyledons</taxon>
        <taxon>Gunneridae</taxon>
        <taxon>Pentapetalae</taxon>
        <taxon>rosids</taxon>
        <taxon>fabids</taxon>
        <taxon>Fabales</taxon>
        <taxon>Fabaceae</taxon>
        <taxon>Papilionoideae</taxon>
        <taxon>50 kb inversion clade</taxon>
        <taxon>NPAAA clade</taxon>
        <taxon>indigoferoid/millettioid clade</taxon>
        <taxon>Phaseoleae</taxon>
        <taxon>Flemingia</taxon>
    </lineage>
</organism>
<reference evidence="3 4" key="1">
    <citation type="submission" date="2024-08" db="EMBL/GenBank/DDBJ databases">
        <title>Insights into the chromosomal genome structure of Flemingia macrophylla.</title>
        <authorList>
            <person name="Ding Y."/>
            <person name="Zhao Y."/>
            <person name="Bi W."/>
            <person name="Wu M."/>
            <person name="Zhao G."/>
            <person name="Gong Y."/>
            <person name="Li W."/>
            <person name="Zhang P."/>
        </authorList>
    </citation>
    <scope>NUCLEOTIDE SEQUENCE [LARGE SCALE GENOMIC DNA]</scope>
    <source>
        <strain evidence="3">DYQJB</strain>
        <tissue evidence="3">Leaf</tissue>
    </source>
</reference>
<gene>
    <name evidence="3" type="ORF">Fmac_014618</name>
</gene>
<evidence type="ECO:0000256" key="2">
    <source>
        <dbReference type="SAM" id="MobiDB-lite"/>
    </source>
</evidence>
<evidence type="ECO:0000313" key="3">
    <source>
        <dbReference type="EMBL" id="KAL2333405.1"/>
    </source>
</evidence>
<evidence type="ECO:0000313" key="4">
    <source>
        <dbReference type="Proteomes" id="UP001603857"/>
    </source>
</evidence>
<dbReference type="GO" id="GO:0005524">
    <property type="term" value="F:ATP binding"/>
    <property type="evidence" value="ECO:0007669"/>
    <property type="project" value="UniProtKB-UniRule"/>
</dbReference>
<feature type="compositionally biased region" description="Polar residues" evidence="2">
    <location>
        <begin position="69"/>
        <end position="89"/>
    </location>
</feature>
<evidence type="ECO:0000256" key="1">
    <source>
        <dbReference type="PROSITE-ProRule" id="PRU10141"/>
    </source>
</evidence>
<evidence type="ECO:0008006" key="5">
    <source>
        <dbReference type="Google" id="ProtNLM"/>
    </source>
</evidence>
<keyword evidence="4" id="KW-1185">Reference proteome</keyword>
<dbReference type="AlphaFoldDB" id="A0ABD1MCA1"/>
<keyword evidence="1" id="KW-0547">Nucleotide-binding</keyword>
<dbReference type="PROSITE" id="PS00107">
    <property type="entry name" value="PROTEIN_KINASE_ATP"/>
    <property type="match status" value="1"/>
</dbReference>
<feature type="binding site" evidence="1">
    <location>
        <position position="201"/>
    </location>
    <ligand>
        <name>ATP</name>
        <dbReference type="ChEBI" id="CHEBI:30616"/>
    </ligand>
</feature>
<dbReference type="EMBL" id="JBGMDY010000005">
    <property type="protein sequence ID" value="KAL2333405.1"/>
    <property type="molecule type" value="Genomic_DNA"/>
</dbReference>
<dbReference type="InterPro" id="IPR017441">
    <property type="entry name" value="Protein_kinase_ATP_BS"/>
</dbReference>
<keyword evidence="1" id="KW-0067">ATP-binding</keyword>
<dbReference type="Gene3D" id="1.10.510.10">
    <property type="entry name" value="Transferase(Phosphotransferase) domain 1"/>
    <property type="match status" value="1"/>
</dbReference>
<proteinExistence type="predicted"/>
<dbReference type="Gene3D" id="3.30.200.20">
    <property type="entry name" value="Phosphorylase Kinase, domain 1"/>
    <property type="match status" value="1"/>
</dbReference>
<dbReference type="SUPFAM" id="SSF56112">
    <property type="entry name" value="Protein kinase-like (PK-like)"/>
    <property type="match status" value="1"/>
</dbReference>